<dbReference type="InterPro" id="IPR055344">
    <property type="entry name" value="SecD_SecF_C_bact"/>
</dbReference>
<evidence type="ECO:0000256" key="10">
    <source>
        <dbReference type="SAM" id="MobiDB-lite"/>
    </source>
</evidence>
<dbReference type="InterPro" id="IPR048634">
    <property type="entry name" value="SecD_SecF_C"/>
</dbReference>
<keyword evidence="8 9" id="KW-0472">Membrane</keyword>
<dbReference type="InterPro" id="IPR022645">
    <property type="entry name" value="SecD/SecF_bac"/>
</dbReference>
<dbReference type="InterPro" id="IPR022646">
    <property type="entry name" value="SecD/SecF_CS"/>
</dbReference>
<comment type="subunit">
    <text evidence="9">Forms a complex with SecD. Part of the essential Sec protein translocation apparatus which comprises SecA, SecYEG and auxiliary proteins SecDF. Other proteins may also be involved.</text>
</comment>
<gene>
    <name evidence="9 12" type="primary">secF</name>
    <name evidence="12" type="ORF">GCM10023353_21290</name>
</gene>
<dbReference type="RefSeq" id="WP_200171219.1">
    <property type="nucleotide sequence ID" value="NZ_BAABKQ010000001.1"/>
</dbReference>
<dbReference type="PANTHER" id="PTHR30081">
    <property type="entry name" value="PROTEIN-EXPORT MEMBRANE PROTEIN SEC"/>
    <property type="match status" value="1"/>
</dbReference>
<accession>A0ABP9CVR6</accession>
<evidence type="ECO:0000256" key="2">
    <source>
        <dbReference type="ARBA" id="ARBA00022448"/>
    </source>
</evidence>
<proteinExistence type="inferred from homology"/>
<dbReference type="Proteomes" id="UP001500839">
    <property type="component" value="Unassembled WGS sequence"/>
</dbReference>
<sequence>MGENTTAAVKTPPPSSGGRGFFARLYTGTGAFRIIPRRRQFYIVTGVVVLVCVLSIAIRGFTFGIDFEGGSRITFPTTSQTTTSEVSDVFEDTIGNEPVSVQTVGSGGSASILIQAETLSVPQSVELRQALFDAFQPVGADGAPTIDTIGVSAVSSTWGGEITKKAIFALVVFLVLVGVYIAIRFERDMAFAALLAVLLDLIVTSGIYSLVGFEVSPATVIGLLTILGYSLYDTVVVFDKVEENVEGLFHQRRRTYAEQANLAVNQTLMRSINTSLTTILPILALMVIAVWMLGVGTLKDLALVLLIGITVGTYSSICTATPLLVTFKKMHARIKGHNKKVFERRARAEERAATAAHIAAGEAEDSADDASADDAGGGADAGDADAAGGDRPRAGVPGTATKPRPGARPSSKRRKRR</sequence>
<evidence type="ECO:0000313" key="13">
    <source>
        <dbReference type="Proteomes" id="UP001500839"/>
    </source>
</evidence>
<keyword evidence="5 9" id="KW-0653">Protein transport</keyword>
<keyword evidence="6 9" id="KW-1133">Transmembrane helix</keyword>
<evidence type="ECO:0000256" key="5">
    <source>
        <dbReference type="ARBA" id="ARBA00022927"/>
    </source>
</evidence>
<dbReference type="NCBIfam" id="TIGR00966">
    <property type="entry name" value="transloc_SecF"/>
    <property type="match status" value="1"/>
</dbReference>
<evidence type="ECO:0000313" key="12">
    <source>
        <dbReference type="EMBL" id="GAA4815403.1"/>
    </source>
</evidence>
<feature type="compositionally biased region" description="Acidic residues" evidence="10">
    <location>
        <begin position="362"/>
        <end position="372"/>
    </location>
</feature>
<dbReference type="HAMAP" id="MF_01464_B">
    <property type="entry name" value="SecF_B"/>
    <property type="match status" value="1"/>
</dbReference>
<dbReference type="PRINTS" id="PR01755">
    <property type="entry name" value="SECFTRNLCASE"/>
</dbReference>
<evidence type="ECO:0000256" key="9">
    <source>
        <dbReference type="HAMAP-Rule" id="MF_01464"/>
    </source>
</evidence>
<comment type="subcellular location">
    <subcellularLocation>
        <location evidence="1 9">Cell membrane</location>
        <topology evidence="1 9">Multi-pass membrane protein</topology>
    </subcellularLocation>
</comment>
<evidence type="ECO:0000256" key="4">
    <source>
        <dbReference type="ARBA" id="ARBA00022692"/>
    </source>
</evidence>
<keyword evidence="2 9" id="KW-0813">Transport</keyword>
<feature type="transmembrane region" description="Helical" evidence="9">
    <location>
        <begin position="276"/>
        <end position="295"/>
    </location>
</feature>
<evidence type="ECO:0000259" key="11">
    <source>
        <dbReference type="Pfam" id="PF02355"/>
    </source>
</evidence>
<reference evidence="13" key="1">
    <citation type="journal article" date="2019" name="Int. J. Syst. Evol. Microbiol.">
        <title>The Global Catalogue of Microorganisms (GCM) 10K type strain sequencing project: providing services to taxonomists for standard genome sequencing and annotation.</title>
        <authorList>
            <consortium name="The Broad Institute Genomics Platform"/>
            <consortium name="The Broad Institute Genome Sequencing Center for Infectious Disease"/>
            <person name="Wu L."/>
            <person name="Ma J."/>
        </authorList>
    </citation>
    <scope>NUCLEOTIDE SEQUENCE [LARGE SCALE GENOMIC DNA]</scope>
    <source>
        <strain evidence="13">JCM 18542</strain>
    </source>
</reference>
<keyword evidence="13" id="KW-1185">Reference proteome</keyword>
<evidence type="ECO:0000256" key="3">
    <source>
        <dbReference type="ARBA" id="ARBA00022475"/>
    </source>
</evidence>
<dbReference type="Pfam" id="PF07549">
    <property type="entry name" value="Sec_GG"/>
    <property type="match status" value="1"/>
</dbReference>
<feature type="transmembrane region" description="Helical" evidence="9">
    <location>
        <begin position="166"/>
        <end position="183"/>
    </location>
</feature>
<evidence type="ECO:0000256" key="6">
    <source>
        <dbReference type="ARBA" id="ARBA00022989"/>
    </source>
</evidence>
<dbReference type="NCBIfam" id="TIGR00916">
    <property type="entry name" value="2A0604s01"/>
    <property type="match status" value="1"/>
</dbReference>
<feature type="transmembrane region" description="Helical" evidence="9">
    <location>
        <begin position="217"/>
        <end position="238"/>
    </location>
</feature>
<comment type="similarity">
    <text evidence="9">Belongs to the SecD/SecF family. SecF subfamily.</text>
</comment>
<keyword evidence="3 9" id="KW-1003">Cell membrane</keyword>
<keyword evidence="7 9" id="KW-0811">Translocation</keyword>
<dbReference type="PANTHER" id="PTHR30081:SF8">
    <property type="entry name" value="PROTEIN TRANSLOCASE SUBUNIT SECF"/>
    <property type="match status" value="1"/>
</dbReference>
<dbReference type="InterPro" id="IPR022813">
    <property type="entry name" value="SecD/SecF_arch_bac"/>
</dbReference>
<dbReference type="Pfam" id="PF02355">
    <property type="entry name" value="SecD_SecF_C"/>
    <property type="match status" value="1"/>
</dbReference>
<dbReference type="EMBL" id="BAABKQ010000001">
    <property type="protein sequence ID" value="GAA4815403.1"/>
    <property type="molecule type" value="Genomic_DNA"/>
</dbReference>
<evidence type="ECO:0000256" key="8">
    <source>
        <dbReference type="ARBA" id="ARBA00023136"/>
    </source>
</evidence>
<dbReference type="SUPFAM" id="SSF82866">
    <property type="entry name" value="Multidrug efflux transporter AcrB transmembrane domain"/>
    <property type="match status" value="1"/>
</dbReference>
<dbReference type="InterPro" id="IPR005665">
    <property type="entry name" value="SecF_bac"/>
</dbReference>
<feature type="transmembrane region" description="Helical" evidence="9">
    <location>
        <begin position="301"/>
        <end position="325"/>
    </location>
</feature>
<comment type="caution">
    <text evidence="12">The sequence shown here is derived from an EMBL/GenBank/DDBJ whole genome shotgun (WGS) entry which is preliminary data.</text>
</comment>
<organism evidence="12 13">
    <name type="scientific">Tomitella cavernea</name>
    <dbReference type="NCBI Taxonomy" id="1387982"/>
    <lineage>
        <taxon>Bacteria</taxon>
        <taxon>Bacillati</taxon>
        <taxon>Actinomycetota</taxon>
        <taxon>Actinomycetes</taxon>
        <taxon>Mycobacteriales</taxon>
        <taxon>Tomitella</taxon>
    </lineage>
</organism>
<comment type="function">
    <text evidence="9">Part of the Sec protein translocase complex. Interacts with the SecYEG preprotein conducting channel. SecDF uses the proton motive force (PMF) to complete protein translocation after the ATP-dependent function of SecA.</text>
</comment>
<protein>
    <recommendedName>
        <fullName evidence="9">Protein-export membrane protein SecF</fullName>
    </recommendedName>
</protein>
<evidence type="ECO:0000256" key="1">
    <source>
        <dbReference type="ARBA" id="ARBA00004651"/>
    </source>
</evidence>
<feature type="transmembrane region" description="Helical" evidence="9">
    <location>
        <begin position="41"/>
        <end position="61"/>
    </location>
</feature>
<dbReference type="Gene3D" id="1.20.1640.10">
    <property type="entry name" value="Multidrug efflux transporter AcrB transmembrane domain"/>
    <property type="match status" value="1"/>
</dbReference>
<name>A0ABP9CVR6_9ACTN</name>
<feature type="transmembrane region" description="Helical" evidence="9">
    <location>
        <begin position="190"/>
        <end position="211"/>
    </location>
</feature>
<evidence type="ECO:0000256" key="7">
    <source>
        <dbReference type="ARBA" id="ARBA00023010"/>
    </source>
</evidence>
<keyword evidence="4 9" id="KW-0812">Transmembrane</keyword>
<feature type="domain" description="Protein export membrane protein SecD/SecF C-terminal" evidence="11">
    <location>
        <begin position="145"/>
        <end position="329"/>
    </location>
</feature>
<feature type="region of interest" description="Disordered" evidence="10">
    <location>
        <begin position="353"/>
        <end position="417"/>
    </location>
</feature>